<evidence type="ECO:0000256" key="3">
    <source>
        <dbReference type="ARBA" id="ARBA00022729"/>
    </source>
</evidence>
<dbReference type="Pfam" id="PF01547">
    <property type="entry name" value="SBP_bac_1"/>
    <property type="match status" value="1"/>
</dbReference>
<feature type="signal peptide" evidence="4">
    <location>
        <begin position="1"/>
        <end position="19"/>
    </location>
</feature>
<evidence type="ECO:0000313" key="5">
    <source>
        <dbReference type="EMBL" id="WAH41521.1"/>
    </source>
</evidence>
<comment type="similarity">
    <text evidence="1">Belongs to the bacterial solute-binding protein 1 family.</text>
</comment>
<reference evidence="5" key="1">
    <citation type="submission" date="2022-08" db="EMBL/GenBank/DDBJ databases">
        <title>Alicyclobacillus fastidiosus DSM 17978, complete genome.</title>
        <authorList>
            <person name="Wang Q."/>
            <person name="Cai R."/>
            <person name="Wang Z."/>
        </authorList>
    </citation>
    <scope>NUCLEOTIDE SEQUENCE</scope>
    <source>
        <strain evidence="5">DSM 17978</strain>
    </source>
</reference>
<dbReference type="Gene3D" id="3.40.190.10">
    <property type="entry name" value="Periplasmic binding protein-like II"/>
    <property type="match status" value="2"/>
</dbReference>
<keyword evidence="3 4" id="KW-0732">Signal</keyword>
<dbReference type="CDD" id="cd14748">
    <property type="entry name" value="PBP2_UgpB"/>
    <property type="match status" value="1"/>
</dbReference>
<accession>A0ABY6ZF99</accession>
<dbReference type="PANTHER" id="PTHR30061">
    <property type="entry name" value="MALTOSE-BINDING PERIPLASMIC PROTEIN"/>
    <property type="match status" value="1"/>
</dbReference>
<proteinExistence type="inferred from homology"/>
<evidence type="ECO:0000256" key="1">
    <source>
        <dbReference type="ARBA" id="ARBA00008520"/>
    </source>
</evidence>
<evidence type="ECO:0000256" key="4">
    <source>
        <dbReference type="SAM" id="SignalP"/>
    </source>
</evidence>
<organism evidence="5 6">
    <name type="scientific">Alicyclobacillus fastidiosus</name>
    <dbReference type="NCBI Taxonomy" id="392011"/>
    <lineage>
        <taxon>Bacteria</taxon>
        <taxon>Bacillati</taxon>
        <taxon>Bacillota</taxon>
        <taxon>Bacilli</taxon>
        <taxon>Bacillales</taxon>
        <taxon>Alicyclobacillaceae</taxon>
        <taxon>Alicyclobacillus</taxon>
    </lineage>
</organism>
<keyword evidence="6" id="KW-1185">Reference proteome</keyword>
<evidence type="ECO:0000313" key="6">
    <source>
        <dbReference type="Proteomes" id="UP001164761"/>
    </source>
</evidence>
<dbReference type="PANTHER" id="PTHR30061:SF50">
    <property type="entry name" value="MALTOSE_MALTODEXTRIN-BINDING PERIPLASMIC PROTEIN"/>
    <property type="match status" value="1"/>
</dbReference>
<dbReference type="InterPro" id="IPR006059">
    <property type="entry name" value="SBP"/>
</dbReference>
<sequence>MKATSVALMAVTSICGVTACGNSNGASQATGKSTTVDITFWHPWTSASSNAINAVIAEFNATHKDVHVDAIGNQTTQKQTIALAGGTPPDVMLTDSTNVIPWAAQGAIAPLNSYMKTNNFSVNQFIPSTMNPMDYNNQVYALPYSVGIESALLYNKKDFKEAGISQPPKTLGELYADAQKLTKKGSKGNITQVGFIPDFPWFDPVFWPLVFGGKFYDASTNQVTPDDPANVQALEFERKFYVLYGENQLNKFKSGFGKLGTADDPLVNGQLAMEAGWDYTDSQYRGAGQPIGVATFPYPDGHPELQGAGLIGPDAVLIPAKAKHKQAAWEFIEWMMSKKAQILFSEKGNSIPSVTADLTDPSLLSNPSDKVMIPFYKMASSKNLGSFPSSTYAAQYAQAMSDEGEKVLLGQENAETAMKNVKQQIQPLVKPTSN</sequence>
<feature type="chain" id="PRO_5046015448" evidence="4">
    <location>
        <begin position="20"/>
        <end position="434"/>
    </location>
</feature>
<dbReference type="Proteomes" id="UP001164761">
    <property type="component" value="Chromosome"/>
</dbReference>
<keyword evidence="2" id="KW-0813">Transport</keyword>
<gene>
    <name evidence="5" type="ORF">NZD89_25325</name>
</gene>
<dbReference type="SUPFAM" id="SSF53850">
    <property type="entry name" value="Periplasmic binding protein-like II"/>
    <property type="match status" value="1"/>
</dbReference>
<dbReference type="RefSeq" id="WP_268005429.1">
    <property type="nucleotide sequence ID" value="NZ_CP104067.1"/>
</dbReference>
<evidence type="ECO:0000256" key="2">
    <source>
        <dbReference type="ARBA" id="ARBA00022448"/>
    </source>
</evidence>
<protein>
    <submittedName>
        <fullName evidence="5">ABC transporter substrate-binding protein</fullName>
    </submittedName>
</protein>
<dbReference type="PROSITE" id="PS51257">
    <property type="entry name" value="PROKAR_LIPOPROTEIN"/>
    <property type="match status" value="1"/>
</dbReference>
<dbReference type="EMBL" id="CP104067">
    <property type="protein sequence ID" value="WAH41521.1"/>
    <property type="molecule type" value="Genomic_DNA"/>
</dbReference>
<name>A0ABY6ZF99_9BACL</name>